<proteinExistence type="inferred from homology"/>
<dbReference type="InterPro" id="IPR002759">
    <property type="entry name" value="Pop5/Rpp14/Rnp2-like"/>
</dbReference>
<keyword evidence="3" id="KW-0698">rRNA processing</keyword>
<dbReference type="GO" id="GO:0033204">
    <property type="term" value="F:ribonuclease P RNA binding"/>
    <property type="evidence" value="ECO:0007669"/>
    <property type="project" value="InterPro"/>
</dbReference>
<evidence type="ECO:0000313" key="7">
    <source>
        <dbReference type="Ensembl" id="ENSOMYP00000059177.1"/>
    </source>
</evidence>
<organism evidence="7 8">
    <name type="scientific">Oncorhynchus mykiss</name>
    <name type="common">Rainbow trout</name>
    <name type="synonym">Salmo gairdneri</name>
    <dbReference type="NCBI Taxonomy" id="8022"/>
    <lineage>
        <taxon>Eukaryota</taxon>
        <taxon>Metazoa</taxon>
        <taxon>Chordata</taxon>
        <taxon>Craniata</taxon>
        <taxon>Vertebrata</taxon>
        <taxon>Euteleostomi</taxon>
        <taxon>Actinopterygii</taxon>
        <taxon>Neopterygii</taxon>
        <taxon>Teleostei</taxon>
        <taxon>Protacanthopterygii</taxon>
        <taxon>Salmoniformes</taxon>
        <taxon>Salmonidae</taxon>
        <taxon>Salmoninae</taxon>
        <taxon>Oncorhynchus</taxon>
    </lineage>
</organism>
<name>A0A8C7S2Q3_ONCMY</name>
<evidence type="ECO:0000313" key="8">
    <source>
        <dbReference type="Proteomes" id="UP000694395"/>
    </source>
</evidence>
<evidence type="ECO:0000256" key="5">
    <source>
        <dbReference type="ARBA" id="ARBA00023242"/>
    </source>
</evidence>
<dbReference type="Proteomes" id="UP000694395">
    <property type="component" value="Chromosome 6"/>
</dbReference>
<dbReference type="PANTHER" id="PTHR48414">
    <property type="entry name" value="POP5 HOMOLOG, RIBONUCLEASE P_MRP SUBUNIT"/>
    <property type="match status" value="1"/>
</dbReference>
<dbReference type="Pfam" id="PF01900">
    <property type="entry name" value="RNase_P_Rpp14"/>
    <property type="match status" value="1"/>
</dbReference>
<reference evidence="7" key="2">
    <citation type="submission" date="2025-08" db="UniProtKB">
        <authorList>
            <consortium name="Ensembl"/>
        </authorList>
    </citation>
    <scope>IDENTIFICATION</scope>
</reference>
<dbReference type="InterPro" id="IPR016819">
    <property type="entry name" value="RNase_P/MRP_POP5"/>
</dbReference>
<keyword evidence="8" id="KW-1185">Reference proteome</keyword>
<accession>A0A8C7S2Q3</accession>
<dbReference type="PIRSF" id="PIRSF023803">
    <property type="entry name" value="Ribonuclease_P_prd"/>
    <property type="match status" value="1"/>
</dbReference>
<dbReference type="Ensembl" id="ENSOMYT00000064422.2">
    <property type="protein sequence ID" value="ENSOMYP00000059177.1"/>
    <property type="gene ID" value="ENSOMYG00000027351.2"/>
</dbReference>
<sequence>KVRLKSRYFLCEICVSDRSNLSLVHLQPKSAAKIAVSRVHGDHGAEKNYVKYLNAHTGIVLVWSALPFINSLENRGERAVVVPCFLNCLHVGGKTDQLPIA</sequence>
<reference evidence="7" key="1">
    <citation type="submission" date="2020-07" db="EMBL/GenBank/DDBJ databases">
        <title>A long reads based de novo assembly of the rainbow trout Arlee double haploid line genome.</title>
        <authorList>
            <person name="Gao G."/>
            <person name="Palti Y."/>
        </authorList>
    </citation>
    <scope>NUCLEOTIDE SEQUENCE [LARGE SCALE GENOMIC DNA]</scope>
</reference>
<comment type="subcellular location">
    <subcellularLocation>
        <location evidence="1">Nucleus</location>
    </subcellularLocation>
</comment>
<dbReference type="GO" id="GO:0001682">
    <property type="term" value="P:tRNA 5'-leader removal"/>
    <property type="evidence" value="ECO:0007669"/>
    <property type="project" value="InterPro"/>
</dbReference>
<dbReference type="GO" id="GO:0030677">
    <property type="term" value="C:ribonuclease P complex"/>
    <property type="evidence" value="ECO:0007669"/>
    <property type="project" value="InterPro"/>
</dbReference>
<dbReference type="GO" id="GO:0005634">
    <property type="term" value="C:nucleus"/>
    <property type="evidence" value="ECO:0007669"/>
    <property type="project" value="UniProtKB-SubCell"/>
</dbReference>
<dbReference type="AlphaFoldDB" id="A0A8C7S2Q3"/>
<dbReference type="SUPFAM" id="SSF160350">
    <property type="entry name" value="Rnp2-like"/>
    <property type="match status" value="1"/>
</dbReference>
<evidence type="ECO:0000256" key="2">
    <source>
        <dbReference type="ARBA" id="ARBA00010800"/>
    </source>
</evidence>
<dbReference type="PANTHER" id="PTHR48414:SF1">
    <property type="entry name" value="POP5 HOMOLOG, RIBONUCLEASE P_MRP SUBUNIT"/>
    <property type="match status" value="1"/>
</dbReference>
<comment type="similarity">
    <text evidence="2">Belongs to the eukaryotic/archaeal RNase P protein component 2 family.</text>
</comment>
<reference evidence="7" key="3">
    <citation type="submission" date="2025-09" db="UniProtKB">
        <authorList>
            <consortium name="Ensembl"/>
        </authorList>
    </citation>
    <scope>IDENTIFICATION</scope>
</reference>
<evidence type="ECO:0000256" key="1">
    <source>
        <dbReference type="ARBA" id="ARBA00004123"/>
    </source>
</evidence>
<dbReference type="InterPro" id="IPR038085">
    <property type="entry name" value="Rnp2-like_sf"/>
</dbReference>
<dbReference type="GO" id="GO:0006364">
    <property type="term" value="P:rRNA processing"/>
    <property type="evidence" value="ECO:0007669"/>
    <property type="project" value="UniProtKB-KW"/>
</dbReference>
<protein>
    <recommendedName>
        <fullName evidence="6">Ribonuclease P/MRP protein subunit POP5</fullName>
    </recommendedName>
</protein>
<keyword evidence="5" id="KW-0539">Nucleus</keyword>
<dbReference type="Gene3D" id="3.30.70.3250">
    <property type="entry name" value="Ribonuclease P, Pop5 subunit"/>
    <property type="match status" value="1"/>
</dbReference>
<evidence type="ECO:0000256" key="3">
    <source>
        <dbReference type="ARBA" id="ARBA00022552"/>
    </source>
</evidence>
<keyword evidence="4" id="KW-0819">tRNA processing</keyword>
<evidence type="ECO:0000256" key="6">
    <source>
        <dbReference type="ARBA" id="ARBA00044198"/>
    </source>
</evidence>
<evidence type="ECO:0000256" key="4">
    <source>
        <dbReference type="ARBA" id="ARBA00022694"/>
    </source>
</evidence>